<dbReference type="KEGG" id="ote:Oter_3023"/>
<keyword evidence="2" id="KW-0560">Oxidoreductase</keyword>
<keyword evidence="2" id="KW-0223">Dioxygenase</keyword>
<dbReference type="RefSeq" id="WP_012375832.1">
    <property type="nucleotide sequence ID" value="NC_010571.1"/>
</dbReference>
<evidence type="ECO:0000259" key="1">
    <source>
        <dbReference type="PROSITE" id="PS51819"/>
    </source>
</evidence>
<dbReference type="Pfam" id="PF00903">
    <property type="entry name" value="Glyoxalase"/>
    <property type="match status" value="1"/>
</dbReference>
<dbReference type="eggNOG" id="COG0346">
    <property type="taxonomic scope" value="Bacteria"/>
</dbReference>
<evidence type="ECO:0000313" key="3">
    <source>
        <dbReference type="Proteomes" id="UP000007013"/>
    </source>
</evidence>
<sequence length="132" mass="15407">MKQARLTSSAPVLLVRDVVAAANYYRGALGFVYERFWGEPPHFVILKRDHLHVMLDEAPRGHVIVPNWQIDPQIWNIYFWVDDVDALYAEYRQRGAKIDYELHDKPYDVREFGVQDLDGYDLGFGQPKPRSS</sequence>
<dbReference type="Proteomes" id="UP000007013">
    <property type="component" value="Chromosome"/>
</dbReference>
<dbReference type="InterPro" id="IPR004360">
    <property type="entry name" value="Glyas_Fos-R_dOase_dom"/>
</dbReference>
<dbReference type="AlphaFoldDB" id="B1ZYY0"/>
<name>B1ZYY0_OPITP</name>
<gene>
    <name evidence="2" type="ordered locus">Oter_3023</name>
</gene>
<feature type="domain" description="VOC" evidence="1">
    <location>
        <begin position="5"/>
        <end position="127"/>
    </location>
</feature>
<dbReference type="GO" id="GO:0051213">
    <property type="term" value="F:dioxygenase activity"/>
    <property type="evidence" value="ECO:0007669"/>
    <property type="project" value="UniProtKB-KW"/>
</dbReference>
<dbReference type="HOGENOM" id="CLU_046006_15_3_0"/>
<evidence type="ECO:0000313" key="2">
    <source>
        <dbReference type="EMBL" id="ACB76303.1"/>
    </source>
</evidence>
<dbReference type="InterPro" id="IPR029068">
    <property type="entry name" value="Glyas_Bleomycin-R_OHBP_Dase"/>
</dbReference>
<dbReference type="Gene3D" id="3.10.180.10">
    <property type="entry name" value="2,3-Dihydroxybiphenyl 1,2-Dioxygenase, domain 1"/>
    <property type="match status" value="1"/>
</dbReference>
<dbReference type="PROSITE" id="PS51819">
    <property type="entry name" value="VOC"/>
    <property type="match status" value="1"/>
</dbReference>
<dbReference type="OrthoDB" id="194298at2"/>
<organism evidence="2 3">
    <name type="scientific">Opitutus terrae (strain DSM 11246 / JCM 15787 / PB90-1)</name>
    <dbReference type="NCBI Taxonomy" id="452637"/>
    <lineage>
        <taxon>Bacteria</taxon>
        <taxon>Pseudomonadati</taxon>
        <taxon>Verrucomicrobiota</taxon>
        <taxon>Opitutia</taxon>
        <taxon>Opitutales</taxon>
        <taxon>Opitutaceae</taxon>
        <taxon>Opitutus</taxon>
    </lineage>
</organism>
<dbReference type="EMBL" id="CP001032">
    <property type="protein sequence ID" value="ACB76303.1"/>
    <property type="molecule type" value="Genomic_DNA"/>
</dbReference>
<accession>B1ZYY0</accession>
<dbReference type="InterPro" id="IPR037523">
    <property type="entry name" value="VOC_core"/>
</dbReference>
<reference evidence="2 3" key="1">
    <citation type="journal article" date="2011" name="J. Bacteriol.">
        <title>Genome sequence of the verrucomicrobium Opitutus terrae PB90-1, an abundant inhabitant of rice paddy soil ecosystems.</title>
        <authorList>
            <person name="van Passel M.W."/>
            <person name="Kant R."/>
            <person name="Palva A."/>
            <person name="Copeland A."/>
            <person name="Lucas S."/>
            <person name="Lapidus A."/>
            <person name="Glavina del Rio T."/>
            <person name="Pitluck S."/>
            <person name="Goltsman E."/>
            <person name="Clum A."/>
            <person name="Sun H."/>
            <person name="Schmutz J."/>
            <person name="Larimer F.W."/>
            <person name="Land M.L."/>
            <person name="Hauser L."/>
            <person name="Kyrpides N."/>
            <person name="Mikhailova N."/>
            <person name="Richardson P.P."/>
            <person name="Janssen P.H."/>
            <person name="de Vos W.M."/>
            <person name="Smidt H."/>
        </authorList>
    </citation>
    <scope>NUCLEOTIDE SEQUENCE [LARGE SCALE GENOMIC DNA]</scope>
    <source>
        <strain evidence="3">DSM 11246 / JCM 15787 / PB90-1</strain>
    </source>
</reference>
<keyword evidence="3" id="KW-1185">Reference proteome</keyword>
<dbReference type="SUPFAM" id="SSF54593">
    <property type="entry name" value="Glyoxalase/Bleomycin resistance protein/Dihydroxybiphenyl dioxygenase"/>
    <property type="match status" value="1"/>
</dbReference>
<protein>
    <submittedName>
        <fullName evidence="2">Glyoxalase/bleomycin resistance protein/dioxygenase</fullName>
    </submittedName>
</protein>
<proteinExistence type="predicted"/>